<feature type="signal peptide" evidence="2">
    <location>
        <begin position="1"/>
        <end position="18"/>
    </location>
</feature>
<dbReference type="Proteomes" id="UP000076874">
    <property type="component" value="Unassembled WGS sequence"/>
</dbReference>
<organism evidence="3 4">
    <name type="scientific">Niveomyces insectorum RCEF 264</name>
    <dbReference type="NCBI Taxonomy" id="1081102"/>
    <lineage>
        <taxon>Eukaryota</taxon>
        <taxon>Fungi</taxon>
        <taxon>Dikarya</taxon>
        <taxon>Ascomycota</taxon>
        <taxon>Pezizomycotina</taxon>
        <taxon>Sordariomycetes</taxon>
        <taxon>Hypocreomycetidae</taxon>
        <taxon>Hypocreales</taxon>
        <taxon>Cordycipitaceae</taxon>
        <taxon>Niveomyces</taxon>
    </lineage>
</organism>
<feature type="chain" id="PRO_5007894881" description="Infection structure specific protein" evidence="2">
    <location>
        <begin position="19"/>
        <end position="228"/>
    </location>
</feature>
<feature type="region of interest" description="Disordered" evidence="1">
    <location>
        <begin position="143"/>
        <end position="205"/>
    </location>
</feature>
<evidence type="ECO:0000313" key="3">
    <source>
        <dbReference type="EMBL" id="OAA66809.1"/>
    </source>
</evidence>
<sequence>MQSKALLLASLAAATASALELYPGHQALRRDLLAARQTALPSADESGLMACATALESAYESLPTPPAQLESYVATVSIDDPCTFTYPASISSALKSYESDVSTWFDSHSAAIESALSQCPEYSSYGDLGGSSIGSDVCSTGAPGGSGAGGSDSGPTTTADKTGTKTTAGTGGSTATGTGSGSDSGSGSGSGSGATTTSATPNAGPRETALAGAAILAAAGVFGAMVAL</sequence>
<dbReference type="EMBL" id="AZHD01000002">
    <property type="protein sequence ID" value="OAA66809.1"/>
    <property type="molecule type" value="Genomic_DNA"/>
</dbReference>
<evidence type="ECO:0000313" key="4">
    <source>
        <dbReference type="Proteomes" id="UP000076874"/>
    </source>
</evidence>
<keyword evidence="2" id="KW-0732">Signal</keyword>
<proteinExistence type="predicted"/>
<evidence type="ECO:0000256" key="1">
    <source>
        <dbReference type="SAM" id="MobiDB-lite"/>
    </source>
</evidence>
<protein>
    <recommendedName>
        <fullName evidence="5">Infection structure specific protein</fullName>
    </recommendedName>
</protein>
<gene>
    <name evidence="3" type="ORF">SPI_01385</name>
</gene>
<dbReference type="STRING" id="1081102.A0A167YXD1"/>
<keyword evidence="4" id="KW-1185">Reference proteome</keyword>
<name>A0A167YXD1_9HYPO</name>
<comment type="caution">
    <text evidence="3">The sequence shown here is derived from an EMBL/GenBank/DDBJ whole genome shotgun (WGS) entry which is preliminary data.</text>
</comment>
<feature type="compositionally biased region" description="Low complexity" evidence="1">
    <location>
        <begin position="153"/>
        <end position="168"/>
    </location>
</feature>
<dbReference type="OrthoDB" id="3561078at2759"/>
<dbReference type="AlphaFoldDB" id="A0A167YXD1"/>
<accession>A0A167YXD1</accession>
<evidence type="ECO:0000256" key="2">
    <source>
        <dbReference type="SAM" id="SignalP"/>
    </source>
</evidence>
<evidence type="ECO:0008006" key="5">
    <source>
        <dbReference type="Google" id="ProtNLM"/>
    </source>
</evidence>
<feature type="compositionally biased region" description="Gly residues" evidence="1">
    <location>
        <begin position="169"/>
        <end position="192"/>
    </location>
</feature>
<reference evidence="3 4" key="1">
    <citation type="journal article" date="2016" name="Genome Biol. Evol.">
        <title>Divergent and convergent evolution of fungal pathogenicity.</title>
        <authorList>
            <person name="Shang Y."/>
            <person name="Xiao G."/>
            <person name="Zheng P."/>
            <person name="Cen K."/>
            <person name="Zhan S."/>
            <person name="Wang C."/>
        </authorList>
    </citation>
    <scope>NUCLEOTIDE SEQUENCE [LARGE SCALE GENOMIC DNA]</scope>
    <source>
        <strain evidence="3 4">RCEF 264</strain>
    </source>
</reference>
<feature type="compositionally biased region" description="Gly residues" evidence="1">
    <location>
        <begin position="143"/>
        <end position="152"/>
    </location>
</feature>